<reference evidence="2 3" key="1">
    <citation type="journal article" date="2017" name="Infect. Genet. Evol.">
        <title>Comparative genome analysis of fish pathogen Flavobacterium columnare reveals extensive sequence diversity within the species.</title>
        <authorList>
            <person name="Kayansamruaj P."/>
            <person name="Dong H.T."/>
            <person name="Hirono I."/>
            <person name="Kondo H."/>
            <person name="Senapin S."/>
            <person name="Rodkhum C."/>
        </authorList>
    </citation>
    <scope>NUCLEOTIDE SEQUENCE [LARGE SCALE GENOMIC DNA]</scope>
    <source>
        <strain evidence="2 3">1214</strain>
    </source>
</reference>
<evidence type="ECO:0000313" key="3">
    <source>
        <dbReference type="Proteomes" id="UP000198034"/>
    </source>
</evidence>
<accession>A0A246G711</accession>
<dbReference type="InterPro" id="IPR005490">
    <property type="entry name" value="LD_TPept_cat_dom"/>
</dbReference>
<sequence>SLSDGFSEMWDWAESFGKAKRDKPHTVLISKEKSPVIIGENKMENPKNNANFNCICRQNDLIWGSKVSCDFRKKVIEIAKRQKIDPNILMSAMAHETGGTFDTTCGTFKKKKDETKEGYVGLIQIGKDAAKDIGITRTQLLGMSQLEQLDYIEKYLELPLVKGKMNTLVDFYLGVLFPVDCGKGEYPNHIVFDNSLPITYKLDGKPKKDLNYWRNKGYDANPLFHKEGKKENGKTYVWEIADSIQKWFYNGKINKEEYFQCQKTEPIKPLINEKGVWNVIITEKYTGQKCKHVENTAVRDNCRRGKIEVLDHNNKVVFTIFDCLLEGIAGEDRTKKNSDAPFGTYQISSPPFIIGSSSGKKRTSYGPNPRLSFEPIEGNKDEADRSNRSLIRIHGGRQETESFLPREKLTLYRTQGCIRVYDSDAKGFYDWWVNFNKINPNIKPGKLKIIK</sequence>
<name>A0A246G711_9FLAO</name>
<proteinExistence type="predicted"/>
<organism evidence="2 3">
    <name type="scientific">Flavobacterium columnare</name>
    <dbReference type="NCBI Taxonomy" id="996"/>
    <lineage>
        <taxon>Bacteria</taxon>
        <taxon>Pseudomonadati</taxon>
        <taxon>Bacteroidota</taxon>
        <taxon>Flavobacteriia</taxon>
        <taxon>Flavobacteriales</taxon>
        <taxon>Flavobacteriaceae</taxon>
        <taxon>Flavobacterium</taxon>
    </lineage>
</organism>
<feature type="domain" description="L,D-TPase catalytic" evidence="1">
    <location>
        <begin position="330"/>
        <end position="432"/>
    </location>
</feature>
<evidence type="ECO:0000259" key="1">
    <source>
        <dbReference type="Pfam" id="PF03734"/>
    </source>
</evidence>
<comment type="caution">
    <text evidence="2">The sequence shown here is derived from an EMBL/GenBank/DDBJ whole genome shotgun (WGS) entry which is preliminary data.</text>
</comment>
<dbReference type="CDD" id="cd16913">
    <property type="entry name" value="YkuD_like"/>
    <property type="match status" value="1"/>
</dbReference>
<dbReference type="GO" id="GO:0016740">
    <property type="term" value="F:transferase activity"/>
    <property type="evidence" value="ECO:0007669"/>
    <property type="project" value="InterPro"/>
</dbReference>
<dbReference type="EMBL" id="MTCY01000111">
    <property type="protein sequence ID" value="OWP74038.1"/>
    <property type="molecule type" value="Genomic_DNA"/>
</dbReference>
<feature type="non-terminal residue" evidence="2">
    <location>
        <position position="1"/>
    </location>
</feature>
<protein>
    <recommendedName>
        <fullName evidence="1">L,D-TPase catalytic domain-containing protein</fullName>
    </recommendedName>
</protein>
<dbReference type="AlphaFoldDB" id="A0A246G711"/>
<evidence type="ECO:0000313" key="2">
    <source>
        <dbReference type="EMBL" id="OWP74038.1"/>
    </source>
</evidence>
<dbReference type="Proteomes" id="UP000198034">
    <property type="component" value="Unassembled WGS sequence"/>
</dbReference>
<gene>
    <name evidence="2" type="ORF">BWK62_15195</name>
</gene>
<dbReference type="Pfam" id="PF03734">
    <property type="entry name" value="YkuD"/>
    <property type="match status" value="1"/>
</dbReference>